<evidence type="ECO:0000313" key="1">
    <source>
        <dbReference type="EMBL" id="MCP3425341.1"/>
    </source>
</evidence>
<name>A0A9X2HGL0_9MICC</name>
<protein>
    <submittedName>
        <fullName evidence="1">DUF3800 domain-containing protein</fullName>
    </submittedName>
</protein>
<dbReference type="EMBL" id="JANAFB010000008">
    <property type="protein sequence ID" value="MCP3425341.1"/>
    <property type="molecule type" value="Genomic_DNA"/>
</dbReference>
<proteinExistence type="predicted"/>
<reference evidence="1" key="1">
    <citation type="submission" date="2022-06" db="EMBL/GenBank/DDBJ databases">
        <title>Rothia sp. isolated from sandalwood seedling.</title>
        <authorList>
            <person name="Tuikhar N."/>
            <person name="Kirdat K."/>
            <person name="Thorat V."/>
            <person name="Swetha P."/>
            <person name="Padma S."/>
            <person name="Sundararaj R."/>
            <person name="Yadav A."/>
        </authorList>
    </citation>
    <scope>NUCLEOTIDE SEQUENCE</scope>
    <source>
        <strain evidence="1">AR01</strain>
    </source>
</reference>
<organism evidence="1 2">
    <name type="scientific">Rothia santali</name>
    <dbReference type="NCBI Taxonomy" id="2949643"/>
    <lineage>
        <taxon>Bacteria</taxon>
        <taxon>Bacillati</taxon>
        <taxon>Actinomycetota</taxon>
        <taxon>Actinomycetes</taxon>
        <taxon>Micrococcales</taxon>
        <taxon>Micrococcaceae</taxon>
        <taxon>Rothia</taxon>
    </lineage>
</organism>
<dbReference type="InterPro" id="IPR024524">
    <property type="entry name" value="DUF3800"/>
</dbReference>
<dbReference type="Proteomes" id="UP001139502">
    <property type="component" value="Unassembled WGS sequence"/>
</dbReference>
<keyword evidence="2" id="KW-1185">Reference proteome</keyword>
<dbReference type="Pfam" id="PF12686">
    <property type="entry name" value="DUF3800"/>
    <property type="match status" value="1"/>
</dbReference>
<gene>
    <name evidence="1" type="ORF">NBM05_04725</name>
</gene>
<accession>A0A9X2HGL0</accession>
<dbReference type="AlphaFoldDB" id="A0A9X2HGL0"/>
<sequence length="239" mass="27908">MPEDDLLRLYLDESYHQEHYYMAGVVVTPEQQARLTGELDDVAAHAALRFGVDPDIEWHAHRLMHGASPWECMRGRVHEAVSLYRHAMRAIRSSGARILVEGLDVGRLRRRYRYPDPPYEIVLRRILEQVNELTMRDGRRACSVRADLVSRHADFREAIEGYTRVGAPVGTPRRLDFIEQPIEWIDSEGDRGIQAADLVVYMYRRVHEPHHRENARVRRAARSILRELGPIHHERKWSP</sequence>
<comment type="caution">
    <text evidence="1">The sequence shown here is derived from an EMBL/GenBank/DDBJ whole genome shotgun (WGS) entry which is preliminary data.</text>
</comment>
<evidence type="ECO:0000313" key="2">
    <source>
        <dbReference type="Proteomes" id="UP001139502"/>
    </source>
</evidence>
<dbReference type="RefSeq" id="WP_254165485.1">
    <property type="nucleotide sequence ID" value="NZ_JANAFB010000008.1"/>
</dbReference>